<feature type="compositionally biased region" description="Basic residues" evidence="1">
    <location>
        <begin position="148"/>
        <end position="162"/>
    </location>
</feature>
<feature type="region of interest" description="Disordered" evidence="1">
    <location>
        <begin position="138"/>
        <end position="242"/>
    </location>
</feature>
<dbReference type="Proteomes" id="UP001295684">
    <property type="component" value="Unassembled WGS sequence"/>
</dbReference>
<proteinExistence type="predicted"/>
<keyword evidence="3" id="KW-1185">Reference proteome</keyword>
<feature type="compositionally biased region" description="Low complexity" evidence="1">
    <location>
        <begin position="369"/>
        <end position="378"/>
    </location>
</feature>
<comment type="caution">
    <text evidence="2">The sequence shown here is derived from an EMBL/GenBank/DDBJ whole genome shotgun (WGS) entry which is preliminary data.</text>
</comment>
<feature type="compositionally biased region" description="Low complexity" evidence="1">
    <location>
        <begin position="209"/>
        <end position="234"/>
    </location>
</feature>
<protein>
    <submittedName>
        <fullName evidence="2">Uncharacterized protein</fullName>
    </submittedName>
</protein>
<accession>A0AAD1XXF4</accession>
<evidence type="ECO:0000313" key="3">
    <source>
        <dbReference type="Proteomes" id="UP001295684"/>
    </source>
</evidence>
<dbReference type="AlphaFoldDB" id="A0AAD1XXF4"/>
<organism evidence="2 3">
    <name type="scientific">Euplotes crassus</name>
    <dbReference type="NCBI Taxonomy" id="5936"/>
    <lineage>
        <taxon>Eukaryota</taxon>
        <taxon>Sar</taxon>
        <taxon>Alveolata</taxon>
        <taxon>Ciliophora</taxon>
        <taxon>Intramacronucleata</taxon>
        <taxon>Spirotrichea</taxon>
        <taxon>Hypotrichia</taxon>
        <taxon>Euplotida</taxon>
        <taxon>Euplotidae</taxon>
        <taxon>Moneuplotes</taxon>
    </lineage>
</organism>
<feature type="compositionally biased region" description="Polar residues" evidence="1">
    <location>
        <begin position="163"/>
        <end position="178"/>
    </location>
</feature>
<feature type="compositionally biased region" description="Basic and acidic residues" evidence="1">
    <location>
        <begin position="382"/>
        <end position="391"/>
    </location>
</feature>
<gene>
    <name evidence="2" type="ORF">ECRASSUSDP1_LOCUS22704</name>
</gene>
<sequence>MSRPQVRIQYRSRDEISMDLTPAKLPQINSTNREDLRNSLKLSSQLGMFAPSSPKNPRYLQRKSKMLVQMPDMRYKHRKEYQNSTFENHNESSNVFNISSFKIDTSYKKDITSLLEECTLTVSSKILDSLQDYSLKQPSLPQKEMNRQKKVIKNNSVRKKQTNRISANKSTLSSSPTKFSLIGLQMKQTPKSTYKKDPTQSPPSKDPISSPQSPLLPDHPSLSSLPHPQSPTSLFTSPPTLAPSPLQNPLLVAGQKRSEILEILSGTDATLRQDIDSGIEEIKKDGKEDALGAIEEGRTDSLLFEDQSNVIEPTEITETSNPQEFIFQTNKNNSKDLAGNKTSKRAIVISKVPMARIRNGKSGLKRSSDSVSNYSNDSYESESIRSRDPEMKVSIYKKSPKNPSKTQRKLVSISQTYKNSKIPTQDFTDIKFTPRNSHFGSKKRSLDIHSLPHQTRLENTKALRYNLSSKVYPLKKIKLKNERKMLQKGAVRFPVIQKEIPPNFERQNKVIVKAKVPELGKSSLMPSSNPIISPRVSNITVFNNVIDPQFRSIEQYNKLNVNKRKIMTQIYYD</sequence>
<dbReference type="EMBL" id="CAMPGE010023298">
    <property type="protein sequence ID" value="CAI2381253.1"/>
    <property type="molecule type" value="Genomic_DNA"/>
</dbReference>
<evidence type="ECO:0000256" key="1">
    <source>
        <dbReference type="SAM" id="MobiDB-lite"/>
    </source>
</evidence>
<evidence type="ECO:0000313" key="2">
    <source>
        <dbReference type="EMBL" id="CAI2381253.1"/>
    </source>
</evidence>
<name>A0AAD1XXF4_EUPCR</name>
<feature type="region of interest" description="Disordered" evidence="1">
    <location>
        <begin position="359"/>
        <end position="391"/>
    </location>
</feature>
<reference evidence="2" key="1">
    <citation type="submission" date="2023-07" db="EMBL/GenBank/DDBJ databases">
        <authorList>
            <consortium name="AG Swart"/>
            <person name="Singh M."/>
            <person name="Singh A."/>
            <person name="Seah K."/>
            <person name="Emmerich C."/>
        </authorList>
    </citation>
    <scope>NUCLEOTIDE SEQUENCE</scope>
    <source>
        <strain evidence="2">DP1</strain>
    </source>
</reference>